<dbReference type="RefSeq" id="WP_080411664.1">
    <property type="nucleotide sequence ID" value="NZ_LPBE01000072.1"/>
</dbReference>
<dbReference type="GO" id="GO:0006351">
    <property type="term" value="P:DNA-templated transcription"/>
    <property type="evidence" value="ECO:0007669"/>
    <property type="project" value="TreeGrafter"/>
</dbReference>
<dbReference type="InterPro" id="IPR058163">
    <property type="entry name" value="LysR-type_TF_proteobact-type"/>
</dbReference>
<dbReference type="Gene3D" id="3.40.190.290">
    <property type="match status" value="1"/>
</dbReference>
<gene>
    <name evidence="7" type="ORF">WL29_07795</name>
</gene>
<evidence type="ECO:0000313" key="7">
    <source>
        <dbReference type="EMBL" id="KWA70424.1"/>
    </source>
</evidence>
<evidence type="ECO:0000256" key="2">
    <source>
        <dbReference type="ARBA" id="ARBA00023015"/>
    </source>
</evidence>
<dbReference type="SUPFAM" id="SSF46785">
    <property type="entry name" value="Winged helix' DNA-binding domain"/>
    <property type="match status" value="1"/>
</dbReference>
<dbReference type="PANTHER" id="PTHR30537">
    <property type="entry name" value="HTH-TYPE TRANSCRIPTIONAL REGULATOR"/>
    <property type="match status" value="1"/>
</dbReference>
<dbReference type="PROSITE" id="PS50931">
    <property type="entry name" value="HTH_LYSR"/>
    <property type="match status" value="1"/>
</dbReference>
<dbReference type="CDD" id="cd08422">
    <property type="entry name" value="PBP2_CrgA_like"/>
    <property type="match status" value="1"/>
</dbReference>
<dbReference type="GO" id="GO:0003700">
    <property type="term" value="F:DNA-binding transcription factor activity"/>
    <property type="evidence" value="ECO:0007669"/>
    <property type="project" value="InterPro"/>
</dbReference>
<evidence type="ECO:0000256" key="1">
    <source>
        <dbReference type="ARBA" id="ARBA00009437"/>
    </source>
</evidence>
<dbReference type="SUPFAM" id="SSF53850">
    <property type="entry name" value="Periplasmic binding protein-like II"/>
    <property type="match status" value="1"/>
</dbReference>
<dbReference type="InterPro" id="IPR000847">
    <property type="entry name" value="LysR_HTH_N"/>
</dbReference>
<dbReference type="PANTHER" id="PTHR30537:SF5">
    <property type="entry name" value="HTH-TYPE TRANSCRIPTIONAL ACTIVATOR TTDR-RELATED"/>
    <property type="match status" value="1"/>
</dbReference>
<dbReference type="FunFam" id="1.10.10.10:FF:000001">
    <property type="entry name" value="LysR family transcriptional regulator"/>
    <property type="match status" value="1"/>
</dbReference>
<dbReference type="InterPro" id="IPR036390">
    <property type="entry name" value="WH_DNA-bd_sf"/>
</dbReference>
<reference evidence="7 8" key="1">
    <citation type="submission" date="2015-11" db="EMBL/GenBank/DDBJ databases">
        <title>Expanding the genomic diversity of Burkholderia species for the development of highly accurate diagnostics.</title>
        <authorList>
            <person name="Sahl J."/>
            <person name="Keim P."/>
            <person name="Wagner D."/>
        </authorList>
    </citation>
    <scope>NUCLEOTIDE SEQUENCE [LARGE SCALE GENOMIC DNA]</scope>
    <source>
        <strain evidence="7 8">MSMB2087WGS</strain>
    </source>
</reference>
<evidence type="ECO:0000256" key="4">
    <source>
        <dbReference type="ARBA" id="ARBA00023163"/>
    </source>
</evidence>
<dbReference type="Pfam" id="PF03466">
    <property type="entry name" value="LysR_substrate"/>
    <property type="match status" value="1"/>
</dbReference>
<feature type="domain" description="HTH lysR-type" evidence="6">
    <location>
        <begin position="5"/>
        <end position="62"/>
    </location>
</feature>
<comment type="caution">
    <text evidence="7">The sequence shown here is derived from an EMBL/GenBank/DDBJ whole genome shotgun (WGS) entry which is preliminary data.</text>
</comment>
<evidence type="ECO:0000313" key="8">
    <source>
        <dbReference type="Proteomes" id="UP000060630"/>
    </source>
</evidence>
<accession>A0A118TYT7</accession>
<keyword evidence="4" id="KW-0804">Transcription</keyword>
<organism evidence="7 8">
    <name type="scientific">Burkholderia ubonensis</name>
    <dbReference type="NCBI Taxonomy" id="101571"/>
    <lineage>
        <taxon>Bacteria</taxon>
        <taxon>Pseudomonadati</taxon>
        <taxon>Pseudomonadota</taxon>
        <taxon>Betaproteobacteria</taxon>
        <taxon>Burkholderiales</taxon>
        <taxon>Burkholderiaceae</taxon>
        <taxon>Burkholderia</taxon>
        <taxon>Burkholderia cepacia complex</taxon>
    </lineage>
</organism>
<comment type="similarity">
    <text evidence="1">Belongs to the LysR transcriptional regulatory family.</text>
</comment>
<protein>
    <submittedName>
        <fullName evidence="7">LysR family transcriptional regulator</fullName>
    </submittedName>
</protein>
<dbReference type="InterPro" id="IPR005119">
    <property type="entry name" value="LysR_subst-bd"/>
</dbReference>
<dbReference type="Proteomes" id="UP000060630">
    <property type="component" value="Unassembled WGS sequence"/>
</dbReference>
<sequence length="328" mass="35185">MTPIPYAEHLPVFVAVARAGSFSAVAARQGVAPSSVVRQIDVLEAALGVRLFARSTRGLALTDAGELLLARVPALIDELVDLRAEVASLGDEPRGVLRVACLPTFGRHHVLPLLPDLLARYPALRIELEFTERLADPVRERLDAVIRIGPLKDSRLYAQRLATQRWSICASRAYLDRHGHPATLAELAGHRLLDKRHDPEGLGWRGLRAAGLIPGDAADSVLACDDFEALLLAAIAGLGLAYLPTWATEQATSSGQLVTVFDNPAQREDDVHLLRALPRPSAKLAVFAQALLAALDAGQNRLPLPSVDSRPPRPGTARANLPAVNGLP</sequence>
<dbReference type="AlphaFoldDB" id="A0A118TYT7"/>
<dbReference type="Gene3D" id="1.10.10.10">
    <property type="entry name" value="Winged helix-like DNA-binding domain superfamily/Winged helix DNA-binding domain"/>
    <property type="match status" value="1"/>
</dbReference>
<proteinExistence type="inferred from homology"/>
<feature type="region of interest" description="Disordered" evidence="5">
    <location>
        <begin position="302"/>
        <end position="328"/>
    </location>
</feature>
<name>A0A118TYT7_9BURK</name>
<evidence type="ECO:0000256" key="3">
    <source>
        <dbReference type="ARBA" id="ARBA00023125"/>
    </source>
</evidence>
<dbReference type="InterPro" id="IPR036388">
    <property type="entry name" value="WH-like_DNA-bd_sf"/>
</dbReference>
<keyword evidence="2" id="KW-0805">Transcription regulation</keyword>
<dbReference type="GO" id="GO:0043565">
    <property type="term" value="F:sequence-specific DNA binding"/>
    <property type="evidence" value="ECO:0007669"/>
    <property type="project" value="TreeGrafter"/>
</dbReference>
<dbReference type="EMBL" id="LPHD01000214">
    <property type="protein sequence ID" value="KWA70424.1"/>
    <property type="molecule type" value="Genomic_DNA"/>
</dbReference>
<evidence type="ECO:0000256" key="5">
    <source>
        <dbReference type="SAM" id="MobiDB-lite"/>
    </source>
</evidence>
<evidence type="ECO:0000259" key="6">
    <source>
        <dbReference type="PROSITE" id="PS50931"/>
    </source>
</evidence>
<dbReference type="Pfam" id="PF00126">
    <property type="entry name" value="HTH_1"/>
    <property type="match status" value="1"/>
</dbReference>
<keyword evidence="3" id="KW-0238">DNA-binding</keyword>